<evidence type="ECO:0000256" key="6">
    <source>
        <dbReference type="ARBA" id="ARBA00022528"/>
    </source>
</evidence>
<dbReference type="Proteomes" id="UP000215914">
    <property type="component" value="Chromosome 8"/>
</dbReference>
<feature type="transmembrane region" description="Helical" evidence="14">
    <location>
        <begin position="323"/>
        <end position="349"/>
    </location>
</feature>
<keyword evidence="5" id="KW-0813">Transport</keyword>
<feature type="transmembrane region" description="Helical" evidence="14">
    <location>
        <begin position="159"/>
        <end position="181"/>
    </location>
</feature>
<evidence type="ECO:0000256" key="5">
    <source>
        <dbReference type="ARBA" id="ARBA00022448"/>
    </source>
</evidence>
<dbReference type="InterPro" id="IPR038770">
    <property type="entry name" value="Na+/solute_symporter_sf"/>
</dbReference>
<reference evidence="15" key="3">
    <citation type="submission" date="2020-06" db="EMBL/GenBank/DDBJ databases">
        <title>Helianthus annuus Genome sequencing and assembly Release 2.</title>
        <authorList>
            <person name="Gouzy J."/>
            <person name="Langlade N."/>
            <person name="Munos S."/>
        </authorList>
    </citation>
    <scope>NUCLEOTIDE SEQUENCE</scope>
    <source>
        <tissue evidence="15">Leaves</tissue>
    </source>
</reference>
<gene>
    <name evidence="16" type="ORF">HannXRQ_Chr08g0217571</name>
    <name evidence="15" type="ORF">HanXRQr2_Chr08g0328741</name>
</gene>
<evidence type="ECO:0000256" key="14">
    <source>
        <dbReference type="SAM" id="Phobius"/>
    </source>
</evidence>
<organism evidence="16 17">
    <name type="scientific">Helianthus annuus</name>
    <name type="common">Common sunflower</name>
    <dbReference type="NCBI Taxonomy" id="4232"/>
    <lineage>
        <taxon>Eukaryota</taxon>
        <taxon>Viridiplantae</taxon>
        <taxon>Streptophyta</taxon>
        <taxon>Embryophyta</taxon>
        <taxon>Tracheophyta</taxon>
        <taxon>Spermatophyta</taxon>
        <taxon>Magnoliopsida</taxon>
        <taxon>eudicotyledons</taxon>
        <taxon>Gunneridae</taxon>
        <taxon>Pentapetalae</taxon>
        <taxon>asterids</taxon>
        <taxon>campanulids</taxon>
        <taxon>Asterales</taxon>
        <taxon>Asteraceae</taxon>
        <taxon>Asteroideae</taxon>
        <taxon>Heliantheae alliance</taxon>
        <taxon>Heliantheae</taxon>
        <taxon>Helianthus</taxon>
    </lineage>
</organism>
<dbReference type="FunFam" id="1.20.1530.20:FF:000021">
    <property type="entry name" value="Probable sodium/metabolite cotransporter BASS4, chloroplastic"/>
    <property type="match status" value="1"/>
</dbReference>
<feature type="transmembrane region" description="Helical" evidence="14">
    <location>
        <begin position="96"/>
        <end position="118"/>
    </location>
</feature>
<evidence type="ECO:0000256" key="7">
    <source>
        <dbReference type="ARBA" id="ARBA00022640"/>
    </source>
</evidence>
<evidence type="ECO:0000256" key="1">
    <source>
        <dbReference type="ARBA" id="ARBA00003198"/>
    </source>
</evidence>
<evidence type="ECO:0000313" key="17">
    <source>
        <dbReference type="Proteomes" id="UP000215914"/>
    </source>
</evidence>
<keyword evidence="10 14" id="KW-1133">Transmembrane helix</keyword>
<sequence length="436" mass="46848">MLQMMVKPSPTMIETTHFRSRNNLCPLSHLNTRGDHCFSSIISKTPLIIPPKLHYIAKTKSIRKCQNSDQFQEHSGRDHLLQESGLPKFLVSVEHLLKFVASNFLPTALIGGVAFALINPSPGCFAHRYQVSKFSIIGIFLISGLTLRSAEVGEAAEAWPVGLFGLTSILLLTPLLSKIMVQVRLQPQEFVTGLALYNCMPTAISSGVALTTLAGGNPALALAMTVISSLLGILIVPFSISRLIAGGVGASVPADEMFRSLIGTVLIPLILGKVFRESIKGMSDIIDNNRKHLSTLGAILLSLIPWVQVSKSRPLLLGVKPEVVLVAVLMGAILHLVLLCFNAIAIQLLCAVSGGSKSIFAKEENHKTLLLVASQKTVSVLVAVVEQLGGTFGEAGLLVLPCVAAHISQVIIDSLIVGFWNKRKQSLDNVKVKKVL</sequence>
<evidence type="ECO:0000313" key="15">
    <source>
        <dbReference type="EMBL" id="KAF5794498.1"/>
    </source>
</evidence>
<comment type="function">
    <text evidence="1">May function as sodium-coupled metabolite transporter across the chloroplast envelope.</text>
</comment>
<keyword evidence="8 14" id="KW-0812">Transmembrane</keyword>
<comment type="similarity">
    <text evidence="4">Belongs to the bile acid:sodium symporter (BASS) (TC 2.A.28) family.</text>
</comment>
<dbReference type="EMBL" id="MNCJ02000323">
    <property type="protein sequence ID" value="KAF5794498.1"/>
    <property type="molecule type" value="Genomic_DNA"/>
</dbReference>
<keyword evidence="17" id="KW-1185">Reference proteome</keyword>
<dbReference type="InterPro" id="IPR016833">
    <property type="entry name" value="Put_Na-Bile_cotransptr"/>
</dbReference>
<feature type="transmembrane region" description="Helical" evidence="14">
    <location>
        <begin position="193"/>
        <end position="213"/>
    </location>
</feature>
<dbReference type="EMBL" id="CM007897">
    <property type="protein sequence ID" value="OTG17925.1"/>
    <property type="molecule type" value="Genomic_DNA"/>
</dbReference>
<dbReference type="GO" id="GO:0016020">
    <property type="term" value="C:membrane"/>
    <property type="evidence" value="ECO:0007669"/>
    <property type="project" value="UniProtKB-SubCell"/>
</dbReference>
<evidence type="ECO:0000256" key="4">
    <source>
        <dbReference type="ARBA" id="ARBA00006528"/>
    </source>
</evidence>
<keyword evidence="7" id="KW-0934">Plastid</keyword>
<dbReference type="OMA" id="RYVFKQL"/>
<evidence type="ECO:0000256" key="2">
    <source>
        <dbReference type="ARBA" id="ARBA00004119"/>
    </source>
</evidence>
<evidence type="ECO:0000256" key="9">
    <source>
        <dbReference type="ARBA" id="ARBA00022946"/>
    </source>
</evidence>
<dbReference type="PANTHER" id="PTHR18640:SF10">
    <property type="entry name" value="SODIUM_METABOLITE COTRANSPORTER BASS4, CHLOROPLASTIC-RELATED"/>
    <property type="match status" value="1"/>
</dbReference>
<dbReference type="OrthoDB" id="188035at2759"/>
<dbReference type="InParanoid" id="A0A251U3J5"/>
<evidence type="ECO:0000256" key="11">
    <source>
        <dbReference type="ARBA" id="ARBA00023136"/>
    </source>
</evidence>
<feature type="transmembrane region" description="Helical" evidence="14">
    <location>
        <begin position="295"/>
        <end position="311"/>
    </location>
</feature>
<accession>A0A251U3J5</accession>
<name>A0A251U3J5_HELAN</name>
<proteinExistence type="inferred from homology"/>
<feature type="transmembrane region" description="Helical" evidence="14">
    <location>
        <begin position="130"/>
        <end position="147"/>
    </location>
</feature>
<evidence type="ECO:0000313" key="16">
    <source>
        <dbReference type="EMBL" id="OTG17925.1"/>
    </source>
</evidence>
<evidence type="ECO:0000256" key="13">
    <source>
        <dbReference type="ARBA" id="ARBA00076034"/>
    </source>
</evidence>
<dbReference type="Pfam" id="PF13593">
    <property type="entry name" value="SBF_like"/>
    <property type="match status" value="1"/>
</dbReference>
<keyword evidence="9" id="KW-0809">Transit peptide</keyword>
<comment type="subcellular location">
    <subcellularLocation>
        <location evidence="3">Membrane</location>
        <topology evidence="3">Multi-pass membrane protein</topology>
    </subcellularLocation>
    <subcellularLocation>
        <location evidence="2">Plastid</location>
        <location evidence="2">Chloroplast envelope</location>
    </subcellularLocation>
</comment>
<dbReference type="Gene3D" id="1.20.1530.20">
    <property type="match status" value="1"/>
</dbReference>
<dbReference type="AlphaFoldDB" id="A0A251U3J5"/>
<reference evidence="16" key="2">
    <citation type="submission" date="2017-02" db="EMBL/GenBank/DDBJ databases">
        <title>Sunflower complete genome.</title>
        <authorList>
            <person name="Langlade N."/>
            <person name="Munos S."/>
        </authorList>
    </citation>
    <scope>NUCLEOTIDE SEQUENCE [LARGE SCALE GENOMIC DNA]</scope>
    <source>
        <tissue evidence="16">Leaves</tissue>
    </source>
</reference>
<dbReference type="Gramene" id="mRNA:HanXRQr2_Chr08g0328741">
    <property type="protein sequence ID" value="mRNA:HanXRQr2_Chr08g0328741"/>
    <property type="gene ID" value="HanXRQr2_Chr08g0328741"/>
</dbReference>
<dbReference type="STRING" id="4232.A0A251U3J5"/>
<protein>
    <recommendedName>
        <fullName evidence="12">Probable sodium/metabolite cotransporter BASS4, chloroplastic</fullName>
    </recommendedName>
    <alternativeName>
        <fullName evidence="13">Bile acid-sodium symporter family protein 4</fullName>
    </alternativeName>
</protein>
<dbReference type="FunCoup" id="A0A251U3J5">
    <property type="interactions" value="3196"/>
</dbReference>
<reference evidence="15 17" key="1">
    <citation type="journal article" date="2017" name="Nature">
        <title>The sunflower genome provides insights into oil metabolism, flowering and Asterid evolution.</title>
        <authorList>
            <person name="Badouin H."/>
            <person name="Gouzy J."/>
            <person name="Grassa C.J."/>
            <person name="Murat F."/>
            <person name="Staton S.E."/>
            <person name="Cottret L."/>
            <person name="Lelandais-Briere C."/>
            <person name="Owens G.L."/>
            <person name="Carrere S."/>
            <person name="Mayjonade B."/>
            <person name="Legrand L."/>
            <person name="Gill N."/>
            <person name="Kane N.C."/>
            <person name="Bowers J.E."/>
            <person name="Hubner S."/>
            <person name="Bellec A."/>
            <person name="Berard A."/>
            <person name="Berges H."/>
            <person name="Blanchet N."/>
            <person name="Boniface M.C."/>
            <person name="Brunel D."/>
            <person name="Catrice O."/>
            <person name="Chaidir N."/>
            <person name="Claudel C."/>
            <person name="Donnadieu C."/>
            <person name="Faraut T."/>
            <person name="Fievet G."/>
            <person name="Helmstetter N."/>
            <person name="King M."/>
            <person name="Knapp S.J."/>
            <person name="Lai Z."/>
            <person name="Le Paslier M.C."/>
            <person name="Lippi Y."/>
            <person name="Lorenzon L."/>
            <person name="Mandel J.R."/>
            <person name="Marage G."/>
            <person name="Marchand G."/>
            <person name="Marquand E."/>
            <person name="Bret-Mestries E."/>
            <person name="Morien E."/>
            <person name="Nambeesan S."/>
            <person name="Nguyen T."/>
            <person name="Pegot-Espagnet P."/>
            <person name="Pouilly N."/>
            <person name="Raftis F."/>
            <person name="Sallet E."/>
            <person name="Schiex T."/>
            <person name="Thomas J."/>
            <person name="Vandecasteele C."/>
            <person name="Vares D."/>
            <person name="Vear F."/>
            <person name="Vautrin S."/>
            <person name="Crespi M."/>
            <person name="Mangin B."/>
            <person name="Burke J.M."/>
            <person name="Salse J."/>
            <person name="Munos S."/>
            <person name="Vincourt P."/>
            <person name="Rieseberg L.H."/>
            <person name="Langlade N.B."/>
        </authorList>
    </citation>
    <scope>NUCLEOTIDE SEQUENCE [LARGE SCALE GENOMIC DNA]</scope>
    <source>
        <strain evidence="17">cv. SF193</strain>
        <tissue evidence="15">Leaves</tissue>
    </source>
</reference>
<evidence type="ECO:0000256" key="12">
    <source>
        <dbReference type="ARBA" id="ARBA00067138"/>
    </source>
</evidence>
<evidence type="ECO:0000256" key="10">
    <source>
        <dbReference type="ARBA" id="ARBA00022989"/>
    </source>
</evidence>
<keyword evidence="6" id="KW-0150">Chloroplast</keyword>
<dbReference type="GO" id="GO:0009941">
    <property type="term" value="C:chloroplast envelope"/>
    <property type="evidence" value="ECO:0007669"/>
    <property type="project" value="UniProtKB-SubCell"/>
</dbReference>
<evidence type="ECO:0000256" key="8">
    <source>
        <dbReference type="ARBA" id="ARBA00022692"/>
    </source>
</evidence>
<evidence type="ECO:0000256" key="3">
    <source>
        <dbReference type="ARBA" id="ARBA00004141"/>
    </source>
</evidence>
<keyword evidence="11 14" id="KW-0472">Membrane</keyword>
<feature type="transmembrane region" description="Helical" evidence="14">
    <location>
        <begin position="220"/>
        <end position="245"/>
    </location>
</feature>
<dbReference type="PANTHER" id="PTHR18640">
    <property type="entry name" value="SOLUTE CARRIER FAMILY 10 MEMBER 7"/>
    <property type="match status" value="1"/>
</dbReference>